<keyword evidence="2" id="KW-1185">Reference proteome</keyword>
<dbReference type="InterPro" id="IPR045467">
    <property type="entry name" value="DUF6497"/>
</dbReference>
<dbReference type="Proteomes" id="UP000241362">
    <property type="component" value="Unassembled WGS sequence"/>
</dbReference>
<accession>A0A2T4J922</accession>
<reference evidence="1 2" key="1">
    <citation type="submission" date="2018-03" db="EMBL/GenBank/DDBJ databases">
        <title>Rhodobacter blasticus.</title>
        <authorList>
            <person name="Meyer T.E."/>
            <person name="Miller S."/>
            <person name="Lodha T."/>
            <person name="Gandham S."/>
            <person name="Chintalapati S."/>
            <person name="Chintalapati V.R."/>
        </authorList>
    </citation>
    <scope>NUCLEOTIDE SEQUENCE [LARGE SCALE GENOMIC DNA]</scope>
    <source>
        <strain evidence="1 2">DSM 2131</strain>
    </source>
</reference>
<evidence type="ECO:0000313" key="1">
    <source>
        <dbReference type="EMBL" id="PTE14394.1"/>
    </source>
</evidence>
<comment type="caution">
    <text evidence="1">The sequence shown here is derived from an EMBL/GenBank/DDBJ whole genome shotgun (WGS) entry which is preliminary data.</text>
</comment>
<sequence>MAAGGCEEDKKDAGGEVVAVPSGREVRALDVITNARGTEGAAARFRFVVPGLKSGDDWVDDMQALCDGYAVPRTEGMVPAPQQIIISLSASPVPFGEAAPDVVQLFESYSFKDGSCIWEVF</sequence>
<gene>
    <name evidence="1" type="ORF">C5F44_09720</name>
</gene>
<evidence type="ECO:0000313" key="2">
    <source>
        <dbReference type="Proteomes" id="UP000241362"/>
    </source>
</evidence>
<dbReference type="AlphaFoldDB" id="A0A2T4J922"/>
<name>A0A2T4J922_FUSBL</name>
<organism evidence="1 2">
    <name type="scientific">Fuscovulum blasticum DSM 2131</name>
    <dbReference type="NCBI Taxonomy" id="1188250"/>
    <lineage>
        <taxon>Bacteria</taxon>
        <taxon>Pseudomonadati</taxon>
        <taxon>Pseudomonadota</taxon>
        <taxon>Alphaproteobacteria</taxon>
        <taxon>Rhodobacterales</taxon>
        <taxon>Paracoccaceae</taxon>
        <taxon>Pseudogemmobacter</taxon>
    </lineage>
</organism>
<protein>
    <submittedName>
        <fullName evidence="1">Acetolactate synthase</fullName>
    </submittedName>
</protein>
<proteinExistence type="predicted"/>
<dbReference type="EMBL" id="PZKE01000008">
    <property type="protein sequence ID" value="PTE14394.1"/>
    <property type="molecule type" value="Genomic_DNA"/>
</dbReference>
<dbReference type="Pfam" id="PF20107">
    <property type="entry name" value="DUF6497"/>
    <property type="match status" value="1"/>
</dbReference>